<feature type="transmembrane region" description="Helical" evidence="6">
    <location>
        <begin position="421"/>
        <end position="448"/>
    </location>
</feature>
<proteinExistence type="predicted"/>
<dbReference type="PRINTS" id="PR01035">
    <property type="entry name" value="TCRTETA"/>
</dbReference>
<evidence type="ECO:0000256" key="4">
    <source>
        <dbReference type="ARBA" id="ARBA00022989"/>
    </source>
</evidence>
<comment type="caution">
    <text evidence="8">The sequence shown here is derived from an EMBL/GenBank/DDBJ whole genome shotgun (WGS) entry which is preliminary data.</text>
</comment>
<feature type="transmembrane region" description="Helical" evidence="6">
    <location>
        <begin position="195"/>
        <end position="219"/>
    </location>
</feature>
<feature type="transmembrane region" description="Helical" evidence="6">
    <location>
        <begin position="96"/>
        <end position="115"/>
    </location>
</feature>
<dbReference type="PANTHER" id="PTHR23504">
    <property type="entry name" value="MAJOR FACILITATOR SUPERFAMILY DOMAIN-CONTAINING PROTEIN 10"/>
    <property type="match status" value="1"/>
</dbReference>
<name>A0ABN8NIA4_9CNID</name>
<sequence length="534" mass="58700">MGMEFLKSRLRAIVYAPGTTPIDWRLFSILFLSMLCLSLSITMLFPFLPAMVKSFGISDEEAGYYAGLVASSMFIGRVVTCYFWGWLADKIGRRPVLLLSLALLTASMVAFGLSTSLYMAIFTRFFAGISNGLIGTVKAIASEVCDNTNQAIGISVVITAWNMGFIVGPAVGGYLAEPAEKYPNVFPKGSFFDQFAFFLPCLFNCVFLLITFLLGYFYLQETLVKRDTTTVASEPGELPMQSTVSLEGQDDSNEQRLLEDSEKCSTQVTSSQENREVEIFISDASNSERQKGESCFSGCQHNRCCRIFHNSNLGILLRNRNILHTIGVYGVYSAVIIGYDELFSLWAATQSKHGGLGFSTDQIGTVLLCVAAPVVVLQLWLFPKFERRLGAKRVFQFSSIVVGITIFSVCWTNTYHDRSKVLWPLLLVILLPMKLTTGCGFSSTAIFVNNSVPSELLASANGLAMTAAATCRAIAPVIVGSSFAWSISEGFKLGFPLNEHFAFVILVIITVLSILLSCLLPEGLNRRYVTAERV</sequence>
<keyword evidence="3 6" id="KW-0812">Transmembrane</keyword>
<keyword evidence="5 6" id="KW-0472">Membrane</keyword>
<dbReference type="InterPro" id="IPR020846">
    <property type="entry name" value="MFS_dom"/>
</dbReference>
<dbReference type="Gene3D" id="1.20.1250.20">
    <property type="entry name" value="MFS general substrate transporter like domains"/>
    <property type="match status" value="1"/>
</dbReference>
<feature type="transmembrane region" description="Helical" evidence="6">
    <location>
        <begin position="64"/>
        <end position="84"/>
    </location>
</feature>
<dbReference type="InterPro" id="IPR001958">
    <property type="entry name" value="Tet-R_TetA/multi-R_MdtG-like"/>
</dbReference>
<dbReference type="EMBL" id="CALNXK010000023">
    <property type="protein sequence ID" value="CAH3110624.1"/>
    <property type="molecule type" value="Genomic_DNA"/>
</dbReference>
<reference evidence="8 9" key="1">
    <citation type="submission" date="2022-05" db="EMBL/GenBank/DDBJ databases">
        <authorList>
            <consortium name="Genoscope - CEA"/>
            <person name="William W."/>
        </authorList>
    </citation>
    <scope>NUCLEOTIDE SEQUENCE [LARGE SCALE GENOMIC DNA]</scope>
</reference>
<evidence type="ECO:0000313" key="9">
    <source>
        <dbReference type="Proteomes" id="UP001159405"/>
    </source>
</evidence>
<dbReference type="PROSITE" id="PS50850">
    <property type="entry name" value="MFS"/>
    <property type="match status" value="1"/>
</dbReference>
<feature type="transmembrane region" description="Helical" evidence="6">
    <location>
        <begin position="121"/>
        <end position="140"/>
    </location>
</feature>
<evidence type="ECO:0000313" key="8">
    <source>
        <dbReference type="EMBL" id="CAH3110624.1"/>
    </source>
</evidence>
<keyword evidence="4 6" id="KW-1133">Transmembrane helix</keyword>
<feature type="transmembrane region" description="Helical" evidence="6">
    <location>
        <begin position="363"/>
        <end position="382"/>
    </location>
</feature>
<feature type="transmembrane region" description="Helical" evidence="6">
    <location>
        <begin position="29"/>
        <end position="52"/>
    </location>
</feature>
<feature type="domain" description="Major facilitator superfamily (MFS) profile" evidence="7">
    <location>
        <begin position="26"/>
        <end position="525"/>
    </location>
</feature>
<evidence type="ECO:0000256" key="5">
    <source>
        <dbReference type="ARBA" id="ARBA00023136"/>
    </source>
</evidence>
<protein>
    <recommendedName>
        <fullName evidence="7">Major facilitator superfamily (MFS) profile domain-containing protein</fullName>
    </recommendedName>
</protein>
<feature type="transmembrane region" description="Helical" evidence="6">
    <location>
        <begin position="460"/>
        <end position="488"/>
    </location>
</feature>
<feature type="transmembrane region" description="Helical" evidence="6">
    <location>
        <begin position="326"/>
        <end position="348"/>
    </location>
</feature>
<dbReference type="SUPFAM" id="SSF103473">
    <property type="entry name" value="MFS general substrate transporter"/>
    <property type="match status" value="1"/>
</dbReference>
<organism evidence="8 9">
    <name type="scientific">Porites lobata</name>
    <dbReference type="NCBI Taxonomy" id="104759"/>
    <lineage>
        <taxon>Eukaryota</taxon>
        <taxon>Metazoa</taxon>
        <taxon>Cnidaria</taxon>
        <taxon>Anthozoa</taxon>
        <taxon>Hexacorallia</taxon>
        <taxon>Scleractinia</taxon>
        <taxon>Fungiina</taxon>
        <taxon>Poritidae</taxon>
        <taxon>Porites</taxon>
    </lineage>
</organism>
<evidence type="ECO:0000256" key="1">
    <source>
        <dbReference type="ARBA" id="ARBA00004141"/>
    </source>
</evidence>
<evidence type="ECO:0000256" key="6">
    <source>
        <dbReference type="SAM" id="Phobius"/>
    </source>
</evidence>
<dbReference type="InterPro" id="IPR036259">
    <property type="entry name" value="MFS_trans_sf"/>
</dbReference>
<dbReference type="PANTHER" id="PTHR23504:SF15">
    <property type="entry name" value="MAJOR FACILITATOR SUPERFAMILY (MFS) PROFILE DOMAIN-CONTAINING PROTEIN"/>
    <property type="match status" value="1"/>
</dbReference>
<evidence type="ECO:0000256" key="2">
    <source>
        <dbReference type="ARBA" id="ARBA00022448"/>
    </source>
</evidence>
<feature type="transmembrane region" description="Helical" evidence="6">
    <location>
        <begin position="394"/>
        <end position="415"/>
    </location>
</feature>
<dbReference type="CDD" id="cd17330">
    <property type="entry name" value="MFS_SLC46_TetA_like"/>
    <property type="match status" value="1"/>
</dbReference>
<dbReference type="Proteomes" id="UP001159405">
    <property type="component" value="Unassembled WGS sequence"/>
</dbReference>
<dbReference type="Pfam" id="PF07690">
    <property type="entry name" value="MFS_1"/>
    <property type="match status" value="1"/>
</dbReference>
<accession>A0ABN8NIA4</accession>
<keyword evidence="9" id="KW-1185">Reference proteome</keyword>
<keyword evidence="2" id="KW-0813">Transport</keyword>
<feature type="transmembrane region" description="Helical" evidence="6">
    <location>
        <begin position="152"/>
        <end position="175"/>
    </location>
</feature>
<evidence type="ECO:0000259" key="7">
    <source>
        <dbReference type="PROSITE" id="PS50850"/>
    </source>
</evidence>
<feature type="transmembrane region" description="Helical" evidence="6">
    <location>
        <begin position="500"/>
        <end position="520"/>
    </location>
</feature>
<gene>
    <name evidence="8" type="ORF">PLOB_00019626</name>
</gene>
<dbReference type="InterPro" id="IPR011701">
    <property type="entry name" value="MFS"/>
</dbReference>
<comment type="subcellular location">
    <subcellularLocation>
        <location evidence="1">Membrane</location>
        <topology evidence="1">Multi-pass membrane protein</topology>
    </subcellularLocation>
</comment>
<evidence type="ECO:0000256" key="3">
    <source>
        <dbReference type="ARBA" id="ARBA00022692"/>
    </source>
</evidence>